<name>A0ACC4E174_PURLI</name>
<dbReference type="EMBL" id="JBGNUJ010000003">
    <property type="protein sequence ID" value="KAL3961514.1"/>
    <property type="molecule type" value="Genomic_DNA"/>
</dbReference>
<evidence type="ECO:0000313" key="1">
    <source>
        <dbReference type="EMBL" id="KAL3961514.1"/>
    </source>
</evidence>
<comment type="caution">
    <text evidence="1">The sequence shown here is derived from an EMBL/GenBank/DDBJ whole genome shotgun (WGS) entry which is preliminary data.</text>
</comment>
<protein>
    <submittedName>
        <fullName evidence="1">Uncharacterized protein</fullName>
    </submittedName>
</protein>
<accession>A0ACC4E174</accession>
<dbReference type="Proteomes" id="UP001638806">
    <property type="component" value="Unassembled WGS sequence"/>
</dbReference>
<reference evidence="1" key="1">
    <citation type="submission" date="2024-12" db="EMBL/GenBank/DDBJ databases">
        <title>Comparative genomics and development of molecular markers within Purpureocillium lilacinum and among Purpureocillium species.</title>
        <authorList>
            <person name="Yeh Z.-Y."/>
            <person name="Ni N.-T."/>
            <person name="Lo P.-H."/>
            <person name="Mushyakhwo K."/>
            <person name="Lin C.-F."/>
            <person name="Nai Y.-S."/>
        </authorList>
    </citation>
    <scope>NUCLEOTIDE SEQUENCE</scope>
    <source>
        <strain evidence="1">NCHU-NPUST-175</strain>
    </source>
</reference>
<evidence type="ECO:0000313" key="2">
    <source>
        <dbReference type="Proteomes" id="UP001638806"/>
    </source>
</evidence>
<gene>
    <name evidence="1" type="ORF">ACCO45_003037</name>
</gene>
<organism evidence="1 2">
    <name type="scientific">Purpureocillium lilacinum</name>
    <name type="common">Paecilomyces lilacinus</name>
    <dbReference type="NCBI Taxonomy" id="33203"/>
    <lineage>
        <taxon>Eukaryota</taxon>
        <taxon>Fungi</taxon>
        <taxon>Dikarya</taxon>
        <taxon>Ascomycota</taxon>
        <taxon>Pezizomycotina</taxon>
        <taxon>Sordariomycetes</taxon>
        <taxon>Hypocreomycetidae</taxon>
        <taxon>Hypocreales</taxon>
        <taxon>Ophiocordycipitaceae</taxon>
        <taxon>Purpureocillium</taxon>
    </lineage>
</organism>
<proteinExistence type="predicted"/>
<keyword evidence="2" id="KW-1185">Reference proteome</keyword>
<sequence>MFPTAKSIEQWFATCCPSTAGMRLTSYLRKWLVKHHVCEALLLIWSAAAESRLTSPAGELLTPMLPYAASLGPLIADNVSAGAHSSTHVDKYQNLTRHRFQRSASGTSASLPSQPSISPRSSVSSAPGHRAGGRPSSYRSDYACGFCAEVGITKTCTRRNDLRRHIDQFHNTNSQWLCQHRGCRMAFDWQTAYQIHLRSEHGGSQMRMEEAKVVLCPQTVFACGYEGCLQVFEATDDNSAAATWKVYTAHLIRHCEEGRGMGLWSYSQRMRNLLRQSRLEAAWSRSWPDDDPSRLRWDPASTRTLRKLLETRHLENVPKLINCVVLLGSSHQGTGQPDVDLDLHLPVRKVCPAAAVRHEMRTASPPAQTAPEEDANCIVDPNMGPQQNTDGAQLPLSSVSFHAPGFSGYTAHDSTDAPMTPPPAIFGLPGSAVYHTSSQPAHQQYASFEPTGRSVRPTAMSAVAPLQPIADGSSGMLGEEFAMNDTAAVPRGQHYGWTHVYRTGGLQSPTLTDVCNEMGSPLVPVEQGLMGSYCSPRTM</sequence>